<sequence>MTLREALAASIARLKDAGIEGAARDARALVAEAAEIKPSMVTLEADMVLADPDALEALVARRVAGEPVSKIIGRRQFWGRDFVVTRDTLDPRPETECLIAAALDLGPVARFADLGTGTGIIAISLLAEWPEATALATDVSGPAIAIAELNAIGQDVRKRLEFYRVRKAGEWLPDGIGMFDMILSNPPYISVQEMAELSREVHDHDPHEALTPGGDGLMPYREIAARAGAHLNAGGHVLVEIGWRQGGDVGAIFKGAGWRDVRVLPDLDGRDRVVSARKR</sequence>
<evidence type="ECO:0000313" key="9">
    <source>
        <dbReference type="Proteomes" id="UP000199144"/>
    </source>
</evidence>
<feature type="binding site" evidence="5">
    <location>
        <begin position="115"/>
        <end position="119"/>
    </location>
    <ligand>
        <name>S-adenosyl-L-methionine</name>
        <dbReference type="ChEBI" id="CHEBI:59789"/>
    </ligand>
</feature>
<dbReference type="Pfam" id="PF05175">
    <property type="entry name" value="MTS"/>
    <property type="match status" value="1"/>
</dbReference>
<organism evidence="8 9">
    <name type="scientific">Shimia aestuarii</name>
    <dbReference type="NCBI Taxonomy" id="254406"/>
    <lineage>
        <taxon>Bacteria</taxon>
        <taxon>Pseudomonadati</taxon>
        <taxon>Pseudomonadota</taxon>
        <taxon>Alphaproteobacteria</taxon>
        <taxon>Rhodobacterales</taxon>
        <taxon>Roseobacteraceae</taxon>
    </lineage>
</organism>
<dbReference type="SUPFAM" id="SSF53335">
    <property type="entry name" value="S-adenosyl-L-methionine-dependent methyltransferases"/>
    <property type="match status" value="1"/>
</dbReference>
<feature type="binding site" evidence="5">
    <location>
        <position position="138"/>
    </location>
    <ligand>
        <name>S-adenosyl-L-methionine</name>
        <dbReference type="ChEBI" id="CHEBI:59789"/>
    </ligand>
</feature>
<dbReference type="Gene3D" id="1.10.8.10">
    <property type="entry name" value="DNA helicase RuvA subunit, C-terminal domain"/>
    <property type="match status" value="1"/>
</dbReference>
<feature type="binding site" evidence="5">
    <location>
        <position position="185"/>
    </location>
    <ligand>
        <name>S-adenosyl-L-methionine</name>
        <dbReference type="ChEBI" id="CHEBI:59789"/>
    </ligand>
</feature>
<comment type="similarity">
    <text evidence="5">Belongs to the protein N5-glutamine methyltransferase family. PrmC subfamily.</text>
</comment>
<feature type="domain" description="Methyltransferase small" evidence="6">
    <location>
        <begin position="102"/>
        <end position="214"/>
    </location>
</feature>
<feature type="domain" description="Release factor glutamine methyltransferase N-terminal" evidence="7">
    <location>
        <begin position="5"/>
        <end position="73"/>
    </location>
</feature>
<name>A0A1I4P6U4_9RHOB</name>
<dbReference type="InterPro" id="IPR002052">
    <property type="entry name" value="DNA_methylase_N6_adenine_CS"/>
</dbReference>
<dbReference type="EC" id="2.1.1.297" evidence="5"/>
<dbReference type="STRING" id="254406.SAMN04488042_105105"/>
<dbReference type="GO" id="GO:0003676">
    <property type="term" value="F:nucleic acid binding"/>
    <property type="evidence" value="ECO:0007669"/>
    <property type="project" value="InterPro"/>
</dbReference>
<reference evidence="8 9" key="1">
    <citation type="submission" date="2016-10" db="EMBL/GenBank/DDBJ databases">
        <authorList>
            <person name="de Groot N.N."/>
        </authorList>
    </citation>
    <scope>NUCLEOTIDE SEQUENCE [LARGE SCALE GENOMIC DNA]</scope>
    <source>
        <strain evidence="8 9">DSM 15283</strain>
    </source>
</reference>
<evidence type="ECO:0000256" key="4">
    <source>
        <dbReference type="ARBA" id="ARBA00048391"/>
    </source>
</evidence>
<protein>
    <recommendedName>
        <fullName evidence="5">Release factor glutamine methyltransferase</fullName>
        <shortName evidence="5">RF MTase</shortName>
        <ecNumber evidence="5">2.1.1.297</ecNumber>
    </recommendedName>
    <alternativeName>
        <fullName evidence="5">N5-glutamine methyltransferase PrmC</fullName>
    </alternativeName>
    <alternativeName>
        <fullName evidence="5">Protein-(glutamine-N5) MTase PrmC</fullName>
    </alternativeName>
    <alternativeName>
        <fullName evidence="5">Protein-glutamine N-methyltransferase PrmC</fullName>
    </alternativeName>
</protein>
<dbReference type="Proteomes" id="UP000199144">
    <property type="component" value="Unassembled WGS sequence"/>
</dbReference>
<evidence type="ECO:0000256" key="3">
    <source>
        <dbReference type="ARBA" id="ARBA00022691"/>
    </source>
</evidence>
<dbReference type="InterPro" id="IPR004556">
    <property type="entry name" value="HemK-like"/>
</dbReference>
<dbReference type="AlphaFoldDB" id="A0A1I4P6U4"/>
<dbReference type="CDD" id="cd02440">
    <property type="entry name" value="AdoMet_MTases"/>
    <property type="match status" value="1"/>
</dbReference>
<dbReference type="HAMAP" id="MF_02126">
    <property type="entry name" value="RF_methyltr_PrmC"/>
    <property type="match status" value="1"/>
</dbReference>
<proteinExistence type="inferred from homology"/>
<dbReference type="PANTHER" id="PTHR18895:SF74">
    <property type="entry name" value="MTRF1L RELEASE FACTOR GLUTAMINE METHYLTRANSFERASE"/>
    <property type="match status" value="1"/>
</dbReference>
<comment type="function">
    <text evidence="5">Methylates the class 1 translation termination release factors RF1/PrfA and RF2/PrfB on the glutamine residue of the universally conserved GGQ motif.</text>
</comment>
<evidence type="ECO:0000256" key="5">
    <source>
        <dbReference type="HAMAP-Rule" id="MF_02126"/>
    </source>
</evidence>
<dbReference type="InterPro" id="IPR029063">
    <property type="entry name" value="SAM-dependent_MTases_sf"/>
</dbReference>
<keyword evidence="1 5" id="KW-0489">Methyltransferase</keyword>
<dbReference type="PANTHER" id="PTHR18895">
    <property type="entry name" value="HEMK METHYLTRANSFERASE"/>
    <property type="match status" value="1"/>
</dbReference>
<dbReference type="GO" id="GO:0102559">
    <property type="term" value="F:peptide chain release factor N(5)-glutamine methyltransferase activity"/>
    <property type="evidence" value="ECO:0007669"/>
    <property type="project" value="UniProtKB-EC"/>
</dbReference>
<dbReference type="Gene3D" id="3.40.50.150">
    <property type="entry name" value="Vaccinia Virus protein VP39"/>
    <property type="match status" value="1"/>
</dbReference>
<keyword evidence="3 5" id="KW-0949">S-adenosyl-L-methionine</keyword>
<dbReference type="Pfam" id="PF17827">
    <property type="entry name" value="PrmC_N"/>
    <property type="match status" value="1"/>
</dbReference>
<dbReference type="PROSITE" id="PS00092">
    <property type="entry name" value="N6_MTASE"/>
    <property type="match status" value="1"/>
</dbReference>
<dbReference type="OrthoDB" id="9800643at2"/>
<evidence type="ECO:0000256" key="2">
    <source>
        <dbReference type="ARBA" id="ARBA00022679"/>
    </source>
</evidence>
<evidence type="ECO:0000259" key="7">
    <source>
        <dbReference type="Pfam" id="PF17827"/>
    </source>
</evidence>
<evidence type="ECO:0000259" key="6">
    <source>
        <dbReference type="Pfam" id="PF05175"/>
    </source>
</evidence>
<accession>A0A1I4P6U4</accession>
<dbReference type="NCBIfam" id="TIGR00536">
    <property type="entry name" value="hemK_fam"/>
    <property type="match status" value="1"/>
</dbReference>
<dbReference type="InterPro" id="IPR019874">
    <property type="entry name" value="RF_methyltr_PrmC"/>
</dbReference>
<dbReference type="InterPro" id="IPR040758">
    <property type="entry name" value="PrmC_N"/>
</dbReference>
<gene>
    <name evidence="5" type="primary">prmC</name>
    <name evidence="8" type="ORF">SAMN04488042_105105</name>
</gene>
<keyword evidence="2 5" id="KW-0808">Transferase</keyword>
<dbReference type="GO" id="GO:0032259">
    <property type="term" value="P:methylation"/>
    <property type="evidence" value="ECO:0007669"/>
    <property type="project" value="UniProtKB-KW"/>
</dbReference>
<evidence type="ECO:0000313" key="8">
    <source>
        <dbReference type="EMBL" id="SFM23528.1"/>
    </source>
</evidence>
<dbReference type="InterPro" id="IPR050320">
    <property type="entry name" value="N5-glutamine_MTase"/>
</dbReference>
<feature type="binding site" evidence="5">
    <location>
        <begin position="185"/>
        <end position="188"/>
    </location>
    <ligand>
        <name>substrate</name>
    </ligand>
</feature>
<dbReference type="InterPro" id="IPR007848">
    <property type="entry name" value="Small_mtfrase_dom"/>
</dbReference>
<dbReference type="EMBL" id="FOTQ01000005">
    <property type="protein sequence ID" value="SFM23528.1"/>
    <property type="molecule type" value="Genomic_DNA"/>
</dbReference>
<comment type="catalytic activity">
    <reaction evidence="4 5">
        <text>L-glutaminyl-[peptide chain release factor] + S-adenosyl-L-methionine = N(5)-methyl-L-glutaminyl-[peptide chain release factor] + S-adenosyl-L-homocysteine + H(+)</text>
        <dbReference type="Rhea" id="RHEA:42896"/>
        <dbReference type="Rhea" id="RHEA-COMP:10271"/>
        <dbReference type="Rhea" id="RHEA-COMP:10272"/>
        <dbReference type="ChEBI" id="CHEBI:15378"/>
        <dbReference type="ChEBI" id="CHEBI:30011"/>
        <dbReference type="ChEBI" id="CHEBI:57856"/>
        <dbReference type="ChEBI" id="CHEBI:59789"/>
        <dbReference type="ChEBI" id="CHEBI:61891"/>
        <dbReference type="EC" id="2.1.1.297"/>
    </reaction>
</comment>
<evidence type="ECO:0000256" key="1">
    <source>
        <dbReference type="ARBA" id="ARBA00022603"/>
    </source>
</evidence>
<dbReference type="RefSeq" id="WP_093094288.1">
    <property type="nucleotide sequence ID" value="NZ_FOTQ01000005.1"/>
</dbReference>
<dbReference type="NCBIfam" id="TIGR03534">
    <property type="entry name" value="RF_mod_PrmC"/>
    <property type="match status" value="1"/>
</dbReference>
<feature type="binding site" evidence="5">
    <location>
        <position position="171"/>
    </location>
    <ligand>
        <name>S-adenosyl-L-methionine</name>
        <dbReference type="ChEBI" id="CHEBI:59789"/>
    </ligand>
</feature>
<keyword evidence="9" id="KW-1185">Reference proteome</keyword>